<proteinExistence type="predicted"/>
<dbReference type="AlphaFoldDB" id="A0A843XLY6"/>
<gene>
    <name evidence="2" type="ORF">Taro_053218</name>
</gene>
<accession>A0A843XLY6</accession>
<evidence type="ECO:0000256" key="1">
    <source>
        <dbReference type="SAM" id="MobiDB-lite"/>
    </source>
</evidence>
<name>A0A843XLY6_COLES</name>
<comment type="caution">
    <text evidence="2">The sequence shown here is derived from an EMBL/GenBank/DDBJ whole genome shotgun (WGS) entry which is preliminary data.</text>
</comment>
<evidence type="ECO:0000313" key="2">
    <source>
        <dbReference type="EMBL" id="MQM20202.1"/>
    </source>
</evidence>
<dbReference type="OrthoDB" id="1427860at2759"/>
<evidence type="ECO:0000313" key="3">
    <source>
        <dbReference type="Proteomes" id="UP000652761"/>
    </source>
</evidence>
<protein>
    <submittedName>
        <fullName evidence="2">Uncharacterized protein</fullName>
    </submittedName>
</protein>
<reference evidence="2" key="1">
    <citation type="submission" date="2017-07" db="EMBL/GenBank/DDBJ databases">
        <title>Taro Niue Genome Assembly and Annotation.</title>
        <authorList>
            <person name="Atibalentja N."/>
            <person name="Keating K."/>
            <person name="Fields C.J."/>
        </authorList>
    </citation>
    <scope>NUCLEOTIDE SEQUENCE</scope>
    <source>
        <strain evidence="2">Niue_2</strain>
        <tissue evidence="2">Leaf</tissue>
    </source>
</reference>
<dbReference type="EMBL" id="NMUH01009582">
    <property type="protein sequence ID" value="MQM20202.1"/>
    <property type="molecule type" value="Genomic_DNA"/>
</dbReference>
<feature type="region of interest" description="Disordered" evidence="1">
    <location>
        <begin position="1"/>
        <end position="66"/>
    </location>
</feature>
<sequence>MVTLGNPDEGPFVPLHPNSSMGTLSMGGLPPPLDPSEGLRGPAAPVSFPSNKPLDTSPEPFVNINPDLGLRVESSKSSSPLRKSKGGGIPRRYLMDLVQRCGALLAIEEFVQEAVILNIEAQYEEEGLDDGFEVYETLAEEDPVDEEDVLKAKRREAKEIMLVELGEMMKEERPWYQEIEQYCKDGTFPEEAEAEDRRAIRRAALRYTIVGEARSKWDAPQMPI</sequence>
<organism evidence="2 3">
    <name type="scientific">Colocasia esculenta</name>
    <name type="common">Wild taro</name>
    <name type="synonym">Arum esculentum</name>
    <dbReference type="NCBI Taxonomy" id="4460"/>
    <lineage>
        <taxon>Eukaryota</taxon>
        <taxon>Viridiplantae</taxon>
        <taxon>Streptophyta</taxon>
        <taxon>Embryophyta</taxon>
        <taxon>Tracheophyta</taxon>
        <taxon>Spermatophyta</taxon>
        <taxon>Magnoliopsida</taxon>
        <taxon>Liliopsida</taxon>
        <taxon>Araceae</taxon>
        <taxon>Aroideae</taxon>
        <taxon>Colocasieae</taxon>
        <taxon>Colocasia</taxon>
    </lineage>
</organism>
<keyword evidence="3" id="KW-1185">Reference proteome</keyword>
<dbReference type="Proteomes" id="UP000652761">
    <property type="component" value="Unassembled WGS sequence"/>
</dbReference>